<dbReference type="AlphaFoldDB" id="A0A9Q0AP51"/>
<dbReference type="InterPro" id="IPR003734">
    <property type="entry name" value="DUF155"/>
</dbReference>
<evidence type="ECO:0000313" key="4">
    <source>
        <dbReference type="EMBL" id="KAI1865660.1"/>
    </source>
</evidence>
<dbReference type="PANTHER" id="PTHR16255:SF1">
    <property type="entry name" value="REQUIRED FOR MEIOTIC NUCLEAR DIVISION PROTEIN 1 HOMOLOG"/>
    <property type="match status" value="1"/>
</dbReference>
<dbReference type="GO" id="GO:0005739">
    <property type="term" value="C:mitochondrion"/>
    <property type="evidence" value="ECO:0007669"/>
    <property type="project" value="UniProtKB-ARBA"/>
</dbReference>
<feature type="region of interest" description="Disordered" evidence="2">
    <location>
        <begin position="1"/>
        <end position="30"/>
    </location>
</feature>
<dbReference type="InterPro" id="IPR051624">
    <property type="entry name" value="RMD1/Sad1-interacting"/>
</dbReference>
<dbReference type="Proteomes" id="UP000829685">
    <property type="component" value="Unassembled WGS sequence"/>
</dbReference>
<accession>A0A9Q0AP51</accession>
<reference evidence="4" key="1">
    <citation type="submission" date="2021-03" db="EMBL/GenBank/DDBJ databases">
        <title>Revisited historic fungal species revealed as producer of novel bioactive compounds through whole genome sequencing and comparative genomics.</title>
        <authorList>
            <person name="Vignolle G.A."/>
            <person name="Hochenegger N."/>
            <person name="Mach R.L."/>
            <person name="Mach-Aigner A.R."/>
            <person name="Javad Rahimi M."/>
            <person name="Salim K.A."/>
            <person name="Chan C.M."/>
            <person name="Lim L.B.L."/>
            <person name="Cai F."/>
            <person name="Druzhinina I.S."/>
            <person name="U'Ren J.M."/>
            <person name="Derntl C."/>
        </authorList>
    </citation>
    <scope>NUCLEOTIDE SEQUENCE</scope>
    <source>
        <strain evidence="4">TUCIM 5799</strain>
    </source>
</reference>
<gene>
    <name evidence="4" type="ORF">JX265_007983</name>
</gene>
<evidence type="ECO:0000259" key="3">
    <source>
        <dbReference type="Pfam" id="PF02582"/>
    </source>
</evidence>
<evidence type="ECO:0000256" key="2">
    <source>
        <dbReference type="SAM" id="MobiDB-lite"/>
    </source>
</evidence>
<dbReference type="Pfam" id="PF02582">
    <property type="entry name" value="DUF155"/>
    <property type="match status" value="1"/>
</dbReference>
<sequence length="424" mass="46956">MRRSFHKIAAPVTRTRQLHTGLPTPRPQRCFHQSTLSAFPRKRNFFTSNQLLSNADGRPDPPEGTSPVDEAASRARLAGPAAKRKTARSPVAKKKIRASALTGKSTAGGAAAARGTSAAATAAEDDADYTNTFRAICVARSFDMEAVQDILKVQGFNIDPDNAGLDSNDVVHARSWNNGDIFVFSSGTVVAWSVPTDAIVTLATKHLLGAAQFPHVNDLELEDLQFSVDETRDNCFIRDEEVVLGTRDYATHERKLDVTMAKVAFSMGLARSTKLAVLENKLDEFAENARPIAQTLADGSELSQSRQFIVKKTGEILSLRSQLNTYSELTDSLPDIFWDKESKIETYYNHISRILDVHPRIKQLNTKMDYASEAVSVMREMSSEKAGHRLEWIIIILITVEVLFEVRRIYREECLEGGGEKKAS</sequence>
<evidence type="ECO:0000256" key="1">
    <source>
        <dbReference type="ARBA" id="ARBA00008306"/>
    </source>
</evidence>
<comment type="similarity">
    <text evidence="1">Belongs to the RMD1/sif2 family.</text>
</comment>
<proteinExistence type="inferred from homology"/>
<evidence type="ECO:0000313" key="5">
    <source>
        <dbReference type="Proteomes" id="UP000829685"/>
    </source>
</evidence>
<organism evidence="4 5">
    <name type="scientific">Neoarthrinium moseri</name>
    <dbReference type="NCBI Taxonomy" id="1658444"/>
    <lineage>
        <taxon>Eukaryota</taxon>
        <taxon>Fungi</taxon>
        <taxon>Dikarya</taxon>
        <taxon>Ascomycota</taxon>
        <taxon>Pezizomycotina</taxon>
        <taxon>Sordariomycetes</taxon>
        <taxon>Xylariomycetidae</taxon>
        <taxon>Amphisphaeriales</taxon>
        <taxon>Apiosporaceae</taxon>
        <taxon>Neoarthrinium</taxon>
    </lineage>
</organism>
<protein>
    <recommendedName>
        <fullName evidence="3">DUF155 domain-containing protein</fullName>
    </recommendedName>
</protein>
<keyword evidence="5" id="KW-1185">Reference proteome</keyword>
<dbReference type="PANTHER" id="PTHR16255">
    <property type="entry name" value="REQUIRED FOR MEIOTIC NUCLEAR DIVISION PROTEIN 1 HOMOLOG"/>
    <property type="match status" value="1"/>
</dbReference>
<feature type="compositionally biased region" description="Basic residues" evidence="2">
    <location>
        <begin position="82"/>
        <end position="97"/>
    </location>
</feature>
<name>A0A9Q0AP51_9PEZI</name>
<feature type="region of interest" description="Disordered" evidence="2">
    <location>
        <begin position="51"/>
        <end position="113"/>
    </location>
</feature>
<dbReference type="GO" id="GO:0070131">
    <property type="term" value="P:positive regulation of mitochondrial translation"/>
    <property type="evidence" value="ECO:0007669"/>
    <property type="project" value="TreeGrafter"/>
</dbReference>
<feature type="compositionally biased region" description="Low complexity" evidence="2">
    <location>
        <begin position="98"/>
        <end position="113"/>
    </location>
</feature>
<feature type="domain" description="DUF155" evidence="3">
    <location>
        <begin position="181"/>
        <end position="365"/>
    </location>
</feature>
<comment type="caution">
    <text evidence="4">The sequence shown here is derived from an EMBL/GenBank/DDBJ whole genome shotgun (WGS) entry which is preliminary data.</text>
</comment>
<dbReference type="EMBL" id="JAFIMR010000021">
    <property type="protein sequence ID" value="KAI1865660.1"/>
    <property type="molecule type" value="Genomic_DNA"/>
</dbReference>